<name>B5LT00_PLARO</name>
<dbReference type="GO" id="GO:0004674">
    <property type="term" value="F:protein serine/threonine kinase activity"/>
    <property type="evidence" value="ECO:0007669"/>
    <property type="project" value="UniProtKB-KW"/>
</dbReference>
<organism evidence="2">
    <name type="scientific">Planobispora rosea</name>
    <dbReference type="NCBI Taxonomy" id="35762"/>
    <lineage>
        <taxon>Bacteria</taxon>
        <taxon>Bacillati</taxon>
        <taxon>Actinomycetota</taxon>
        <taxon>Actinomycetes</taxon>
        <taxon>Streptosporangiales</taxon>
        <taxon>Streptosporangiaceae</taxon>
        <taxon>Planobispora</taxon>
    </lineage>
</organism>
<evidence type="ECO:0000313" key="2">
    <source>
        <dbReference type="EMBL" id="ACG70947.1"/>
    </source>
</evidence>
<protein>
    <submittedName>
        <fullName evidence="2">Serine/threonine protein kinase</fullName>
    </submittedName>
</protein>
<dbReference type="EMBL" id="EU908202">
    <property type="protein sequence ID" value="ACG70947.1"/>
    <property type="molecule type" value="Genomic_DNA"/>
</dbReference>
<accession>B5LT00</accession>
<proteinExistence type="predicted"/>
<dbReference type="AlphaFoldDB" id="B5LT00"/>
<feature type="region of interest" description="Disordered" evidence="1">
    <location>
        <begin position="178"/>
        <end position="276"/>
    </location>
</feature>
<keyword evidence="2" id="KW-0808">Transferase</keyword>
<keyword evidence="2" id="KW-0418">Kinase</keyword>
<feature type="region of interest" description="Disordered" evidence="1">
    <location>
        <begin position="76"/>
        <end position="123"/>
    </location>
</feature>
<feature type="compositionally biased region" description="Basic and acidic residues" evidence="1">
    <location>
        <begin position="213"/>
        <end position="237"/>
    </location>
</feature>
<keyword evidence="2" id="KW-0723">Serine/threonine-protein kinase</keyword>
<sequence>MSGGPAGPLHALREQVADPLRLGGQLPQVRYGEVVARRLGDQFLVLRGPLAQLLQLPVGVVDLVGPADLGGVVLQGPDPPGQGPGGGLQRRGVGGERLGHLGRGHARDDPAVLGPHGREPGQLRRELPDLVGQCHRVVDGVEQTGAVDAGGEDRVGGVLRAPQQRAAAGVEVLGQDEPVGVVDGRPHPAPFPPGLGIGGQPARPGEQEDDDQDREHAGEAGQRQDEDQERGGREHLGRVGSPGGGDVAHPDRPERLGGGTQHGRDRSGEGGIDDQARGAVVRAHAASSRYETRDIAVCFPLFITLSVIGVFRTQDGEIAICGSAYPPLTVRPYIGV</sequence>
<feature type="compositionally biased region" description="Basic and acidic residues" evidence="1">
    <location>
        <begin position="93"/>
        <end position="123"/>
    </location>
</feature>
<reference evidence="2" key="1">
    <citation type="journal article" date="2010" name="Microb. Cell Fact.">
        <title>Two heterologously expressed Planobispora rosea proteins cooperatively induce Streptomyces lividans thiostrepton uptake and storage from the extracellular medium.</title>
        <authorList>
            <person name="Giardina A."/>
            <person name="Alduina R."/>
            <person name="Gottardi E."/>
            <person name="Di Caro V."/>
            <person name="Sussmuth R.D."/>
            <person name="Puglia A.M."/>
        </authorList>
    </citation>
    <scope>NUCLEOTIDE SEQUENCE</scope>
    <source>
        <strain evidence="2">ATCC 53773</strain>
    </source>
</reference>
<evidence type="ECO:0000256" key="1">
    <source>
        <dbReference type="SAM" id="MobiDB-lite"/>
    </source>
</evidence>